<feature type="domain" description="G" evidence="1">
    <location>
        <begin position="31"/>
        <end position="105"/>
    </location>
</feature>
<dbReference type="EMBL" id="KL142370">
    <property type="protein sequence ID" value="KDR82106.1"/>
    <property type="molecule type" value="Genomic_DNA"/>
</dbReference>
<sequence length="266" mass="30017">MPPKLISRDSGTVILCVFSFMQTLVKLEIQISLLGESGSGKSTFINAAAQKAVASVNPRLTSREVVVKDFILRHPLSKHSFVFVDTPGFNNATVSDTGVLEEIIDWLEYSCDLEVPFGGILYIQDIKNSTIHKMAQQTLERLTSSHKLDDCVTIVTTKISSLREEFRSKRVFILEEAWKTVISNGAKICQFEDTVDSAWSMVDTLPINRQTLLLRDLLDELKQLIATPPPSSRRPLSCKNIWGQLVGLFTFHLMKHKHVLRRFTVQ</sequence>
<dbReference type="AlphaFoldDB" id="A0A067TG35"/>
<reference evidence="3" key="1">
    <citation type="journal article" date="2014" name="Proc. Natl. Acad. Sci. U.S.A.">
        <title>Extensive sampling of basidiomycete genomes demonstrates inadequacy of the white-rot/brown-rot paradigm for wood decay fungi.</title>
        <authorList>
            <person name="Riley R."/>
            <person name="Salamov A.A."/>
            <person name="Brown D.W."/>
            <person name="Nagy L.G."/>
            <person name="Floudas D."/>
            <person name="Held B.W."/>
            <person name="Levasseur A."/>
            <person name="Lombard V."/>
            <person name="Morin E."/>
            <person name="Otillar R."/>
            <person name="Lindquist E.A."/>
            <person name="Sun H."/>
            <person name="LaButti K.M."/>
            <person name="Schmutz J."/>
            <person name="Jabbour D."/>
            <person name="Luo H."/>
            <person name="Baker S.E."/>
            <person name="Pisabarro A.G."/>
            <person name="Walton J.D."/>
            <person name="Blanchette R.A."/>
            <person name="Henrissat B."/>
            <person name="Martin F."/>
            <person name="Cullen D."/>
            <person name="Hibbett D.S."/>
            <person name="Grigoriev I.V."/>
        </authorList>
    </citation>
    <scope>NUCLEOTIDE SEQUENCE [LARGE SCALE GENOMIC DNA]</scope>
    <source>
        <strain evidence="3">CBS 339.88</strain>
    </source>
</reference>
<dbReference type="GO" id="GO:0005525">
    <property type="term" value="F:GTP binding"/>
    <property type="evidence" value="ECO:0007669"/>
    <property type="project" value="InterPro"/>
</dbReference>
<accession>A0A067TG35</accession>
<dbReference type="CDD" id="cd00882">
    <property type="entry name" value="Ras_like_GTPase"/>
    <property type="match status" value="1"/>
</dbReference>
<name>A0A067TG35_GALM3</name>
<dbReference type="Proteomes" id="UP000027222">
    <property type="component" value="Unassembled WGS sequence"/>
</dbReference>
<dbReference type="SUPFAM" id="SSF52540">
    <property type="entry name" value="P-loop containing nucleoside triphosphate hydrolases"/>
    <property type="match status" value="1"/>
</dbReference>
<protein>
    <recommendedName>
        <fullName evidence="1">G domain-containing protein</fullName>
    </recommendedName>
</protein>
<dbReference type="Gene3D" id="3.40.50.300">
    <property type="entry name" value="P-loop containing nucleotide triphosphate hydrolases"/>
    <property type="match status" value="1"/>
</dbReference>
<gene>
    <name evidence="2" type="ORF">GALMADRAFT_135472</name>
</gene>
<evidence type="ECO:0000259" key="1">
    <source>
        <dbReference type="Pfam" id="PF01926"/>
    </source>
</evidence>
<dbReference type="InterPro" id="IPR027417">
    <property type="entry name" value="P-loop_NTPase"/>
</dbReference>
<dbReference type="HOGENOM" id="CLU_018003_0_1_1"/>
<dbReference type="OrthoDB" id="2130433at2759"/>
<evidence type="ECO:0000313" key="3">
    <source>
        <dbReference type="Proteomes" id="UP000027222"/>
    </source>
</evidence>
<proteinExistence type="predicted"/>
<evidence type="ECO:0000313" key="2">
    <source>
        <dbReference type="EMBL" id="KDR82106.1"/>
    </source>
</evidence>
<dbReference type="Pfam" id="PF01926">
    <property type="entry name" value="MMR_HSR1"/>
    <property type="match status" value="1"/>
</dbReference>
<keyword evidence="3" id="KW-1185">Reference proteome</keyword>
<dbReference type="InterPro" id="IPR006073">
    <property type="entry name" value="GTP-bd"/>
</dbReference>
<organism evidence="2 3">
    <name type="scientific">Galerina marginata (strain CBS 339.88)</name>
    <dbReference type="NCBI Taxonomy" id="685588"/>
    <lineage>
        <taxon>Eukaryota</taxon>
        <taxon>Fungi</taxon>
        <taxon>Dikarya</taxon>
        <taxon>Basidiomycota</taxon>
        <taxon>Agaricomycotina</taxon>
        <taxon>Agaricomycetes</taxon>
        <taxon>Agaricomycetidae</taxon>
        <taxon>Agaricales</taxon>
        <taxon>Agaricineae</taxon>
        <taxon>Strophariaceae</taxon>
        <taxon>Galerina</taxon>
    </lineage>
</organism>
<dbReference type="STRING" id="685588.A0A067TG35"/>